<feature type="chain" id="PRO_5008408460" evidence="1">
    <location>
        <begin position="19"/>
        <end position="205"/>
    </location>
</feature>
<dbReference type="InterPro" id="IPR010629">
    <property type="entry name" value="Ins_allergen"/>
</dbReference>
<evidence type="ECO:0000313" key="2">
    <source>
        <dbReference type="EnsemblMetazoa" id="LLOJ010492-PA"/>
    </source>
</evidence>
<accession>A0A1B0GLP4</accession>
<evidence type="ECO:0000313" key="3">
    <source>
        <dbReference type="Proteomes" id="UP000092461"/>
    </source>
</evidence>
<keyword evidence="1" id="KW-0732">Signal</keyword>
<name>A0A1B0GLP4_LUTLO</name>
<dbReference type="PANTHER" id="PTHR21163:SF1">
    <property type="entry name" value="PROTEIN G12"/>
    <property type="match status" value="1"/>
</dbReference>
<sequence>MKIIVACILLSCAVSALAAQPRSLQDDFKEFEALIPADAIQSVVTKYYIIDGETRNFVKYLKGAQFRKVWDQVFTHPITKDVLEYLVSKDVDPTSLINQLADLLGLPHVQPTIANIHSRSLLGLYNEIVRLLPLDKFEALLNDKLENSEDFQELYQKITSIDYKVVEDFVTNSAEIQDFVQRLRNYKIPVDVLVEGVTQFFGWTY</sequence>
<dbReference type="EnsemblMetazoa" id="LLOJ010492-RA">
    <property type="protein sequence ID" value="LLOJ010492-PA"/>
    <property type="gene ID" value="LLOJ010492"/>
</dbReference>
<reference evidence="2" key="1">
    <citation type="submission" date="2020-05" db="UniProtKB">
        <authorList>
            <consortium name="EnsemblMetazoa"/>
        </authorList>
    </citation>
    <scope>IDENTIFICATION</scope>
    <source>
        <strain evidence="2">Jacobina</strain>
    </source>
</reference>
<dbReference type="EMBL" id="AJWK01028468">
    <property type="status" value="NOT_ANNOTATED_CDS"/>
    <property type="molecule type" value="Genomic_DNA"/>
</dbReference>
<keyword evidence="3" id="KW-1185">Reference proteome</keyword>
<dbReference type="PANTHER" id="PTHR21163">
    <property type="entry name" value="PROTEIN G12"/>
    <property type="match status" value="1"/>
</dbReference>
<dbReference type="Pfam" id="PF06757">
    <property type="entry name" value="Ins_allergen_rp"/>
    <property type="match status" value="1"/>
</dbReference>
<dbReference type="VEuPathDB" id="VectorBase:LLONM1_007262"/>
<proteinExistence type="predicted"/>
<protein>
    <submittedName>
        <fullName evidence="2">Uncharacterized protein</fullName>
    </submittedName>
</protein>
<dbReference type="Proteomes" id="UP000092461">
    <property type="component" value="Unassembled WGS sequence"/>
</dbReference>
<evidence type="ECO:0000256" key="1">
    <source>
        <dbReference type="SAM" id="SignalP"/>
    </source>
</evidence>
<dbReference type="VEuPathDB" id="VectorBase:LLOJ010492"/>
<organism evidence="2 3">
    <name type="scientific">Lutzomyia longipalpis</name>
    <name type="common">Sand fly</name>
    <dbReference type="NCBI Taxonomy" id="7200"/>
    <lineage>
        <taxon>Eukaryota</taxon>
        <taxon>Metazoa</taxon>
        <taxon>Ecdysozoa</taxon>
        <taxon>Arthropoda</taxon>
        <taxon>Hexapoda</taxon>
        <taxon>Insecta</taxon>
        <taxon>Pterygota</taxon>
        <taxon>Neoptera</taxon>
        <taxon>Endopterygota</taxon>
        <taxon>Diptera</taxon>
        <taxon>Nematocera</taxon>
        <taxon>Psychodoidea</taxon>
        <taxon>Psychodidae</taxon>
        <taxon>Lutzomyia</taxon>
        <taxon>Lutzomyia</taxon>
    </lineage>
</organism>
<dbReference type="AlphaFoldDB" id="A0A1B0GLP4"/>
<feature type="signal peptide" evidence="1">
    <location>
        <begin position="1"/>
        <end position="18"/>
    </location>
</feature>